<evidence type="ECO:0000256" key="1">
    <source>
        <dbReference type="ARBA" id="ARBA00023239"/>
    </source>
</evidence>
<dbReference type="InterPro" id="IPR032465">
    <property type="entry name" value="ACMSD"/>
</dbReference>
<keyword evidence="4" id="KW-1185">Reference proteome</keyword>
<dbReference type="EMBL" id="FOEE01000001">
    <property type="protein sequence ID" value="SEO44376.1"/>
    <property type="molecule type" value="Genomic_DNA"/>
</dbReference>
<dbReference type="Proteomes" id="UP000198960">
    <property type="component" value="Unassembled WGS sequence"/>
</dbReference>
<feature type="domain" description="Amidohydrolase-related" evidence="2">
    <location>
        <begin position="113"/>
        <end position="414"/>
    </location>
</feature>
<dbReference type="GO" id="GO:0016787">
    <property type="term" value="F:hydrolase activity"/>
    <property type="evidence" value="ECO:0007669"/>
    <property type="project" value="UniProtKB-KW"/>
</dbReference>
<dbReference type="PANTHER" id="PTHR21240">
    <property type="entry name" value="2-AMINO-3-CARBOXYLMUCONATE-6-SEMIALDEHYDE DECARBOXYLASE"/>
    <property type="match status" value="1"/>
</dbReference>
<dbReference type="PANTHER" id="PTHR21240:SF28">
    <property type="entry name" value="ISO-OROTATE DECARBOXYLASE (EUROFUNG)"/>
    <property type="match status" value="1"/>
</dbReference>
<dbReference type="GO" id="GO:0019748">
    <property type="term" value="P:secondary metabolic process"/>
    <property type="evidence" value="ECO:0007669"/>
    <property type="project" value="TreeGrafter"/>
</dbReference>
<dbReference type="AlphaFoldDB" id="A0A1H8PRH2"/>
<proteinExistence type="predicted"/>
<evidence type="ECO:0000313" key="3">
    <source>
        <dbReference type="EMBL" id="SEO44376.1"/>
    </source>
</evidence>
<dbReference type="InterPro" id="IPR032466">
    <property type="entry name" value="Metal_Hydrolase"/>
</dbReference>
<reference evidence="4" key="1">
    <citation type="submission" date="2016-10" db="EMBL/GenBank/DDBJ databases">
        <authorList>
            <person name="Varghese N."/>
            <person name="Submissions S."/>
        </authorList>
    </citation>
    <scope>NUCLEOTIDE SEQUENCE [LARGE SCALE GENOMIC DNA]</scope>
    <source>
        <strain evidence="4">DSM 45413</strain>
    </source>
</reference>
<keyword evidence="1" id="KW-0456">Lyase</keyword>
<dbReference type="Gene3D" id="3.20.20.140">
    <property type="entry name" value="Metal-dependent hydrolases"/>
    <property type="match status" value="1"/>
</dbReference>
<name>A0A1H8PRH2_9ACTN</name>
<gene>
    <name evidence="3" type="ORF">SAMN05660991_00327</name>
</gene>
<keyword evidence="3" id="KW-0378">Hydrolase</keyword>
<organism evidence="3 4">
    <name type="scientific">Trujillonella endophytica</name>
    <dbReference type="NCBI Taxonomy" id="673521"/>
    <lineage>
        <taxon>Bacteria</taxon>
        <taxon>Bacillati</taxon>
        <taxon>Actinomycetota</taxon>
        <taxon>Actinomycetes</taxon>
        <taxon>Geodermatophilales</taxon>
        <taxon>Geodermatophilaceae</taxon>
        <taxon>Trujillonella</taxon>
    </lineage>
</organism>
<dbReference type="RefSeq" id="WP_211435414.1">
    <property type="nucleotide sequence ID" value="NZ_FOEE01000001.1"/>
</dbReference>
<dbReference type="STRING" id="673521.SAMN05660991_00327"/>
<dbReference type="GO" id="GO:0005737">
    <property type="term" value="C:cytoplasm"/>
    <property type="evidence" value="ECO:0007669"/>
    <property type="project" value="TreeGrafter"/>
</dbReference>
<dbReference type="SUPFAM" id="SSF51556">
    <property type="entry name" value="Metallo-dependent hydrolases"/>
    <property type="match status" value="1"/>
</dbReference>
<dbReference type="GO" id="GO:0016831">
    <property type="term" value="F:carboxy-lyase activity"/>
    <property type="evidence" value="ECO:0007669"/>
    <property type="project" value="InterPro"/>
</dbReference>
<dbReference type="Pfam" id="PF04909">
    <property type="entry name" value="Amidohydro_2"/>
    <property type="match status" value="1"/>
</dbReference>
<sequence>MSRRLDFPVFDADNHMYETTDAFTKYLPAEYAGLVKYVQINGRTKIALKNTISEYIPNPTFNKVAPPGAQELEFRAKNPSSKHVPVGGATQFTERQAGDEKLAGMPPKYIESPPAFFEPGPRLQLLDELKIDRAIMWPTLASLLEERLADDPEATHVMVHALNEWMIEHWTYNYENRIFPTPVITLPLVDKAIAELDYVVERGAKTILIRPAPVPGYNGRRRSFALPEYDPFWKRVQESGVLVGMHSSDDGQQRYLNEWEGHVGEFLPFGQKPSGFSKVLGAQYRGIKDTVTSIIGHGLATRFPDIRFMPVENGSSWLKPLMTTMEKVYSRNPGAFDEDPLVALKRSIMIHPFFEEDVLGLVEAIGADNVVFGSDYPHPEGLHDPTSFVDEIASLPVADQAKIMGGNLNKLLGFPAESGALPAAA</sequence>
<dbReference type="InterPro" id="IPR006680">
    <property type="entry name" value="Amidohydro-rel"/>
</dbReference>
<evidence type="ECO:0000313" key="4">
    <source>
        <dbReference type="Proteomes" id="UP000198960"/>
    </source>
</evidence>
<evidence type="ECO:0000259" key="2">
    <source>
        <dbReference type="Pfam" id="PF04909"/>
    </source>
</evidence>
<protein>
    <submittedName>
        <fullName evidence="3">Predicted metal-dependent hydrolase, TIM-barrel fold</fullName>
    </submittedName>
</protein>
<accession>A0A1H8PRH2</accession>